<feature type="non-terminal residue" evidence="1">
    <location>
        <position position="1"/>
    </location>
</feature>
<accession>A0A699XBY9</accession>
<organism evidence="1">
    <name type="scientific">Tanacetum cinerariifolium</name>
    <name type="common">Dalmatian daisy</name>
    <name type="synonym">Chrysanthemum cinerariifolium</name>
    <dbReference type="NCBI Taxonomy" id="118510"/>
    <lineage>
        <taxon>Eukaryota</taxon>
        <taxon>Viridiplantae</taxon>
        <taxon>Streptophyta</taxon>
        <taxon>Embryophyta</taxon>
        <taxon>Tracheophyta</taxon>
        <taxon>Spermatophyta</taxon>
        <taxon>Magnoliopsida</taxon>
        <taxon>eudicotyledons</taxon>
        <taxon>Gunneridae</taxon>
        <taxon>Pentapetalae</taxon>
        <taxon>asterids</taxon>
        <taxon>campanulids</taxon>
        <taxon>Asterales</taxon>
        <taxon>Asteraceae</taxon>
        <taxon>Asteroideae</taxon>
        <taxon>Anthemideae</taxon>
        <taxon>Anthemidinae</taxon>
        <taxon>Tanacetum</taxon>
    </lineage>
</organism>
<reference evidence="1" key="1">
    <citation type="journal article" date="2019" name="Sci. Rep.">
        <title>Draft genome of Tanacetum cinerariifolium, the natural source of mosquito coil.</title>
        <authorList>
            <person name="Yamashiro T."/>
            <person name="Shiraishi A."/>
            <person name="Satake H."/>
            <person name="Nakayama K."/>
        </authorList>
    </citation>
    <scope>NUCLEOTIDE SEQUENCE</scope>
</reference>
<comment type="caution">
    <text evidence="1">The sequence shown here is derived from an EMBL/GenBank/DDBJ whole genome shotgun (WGS) entry which is preliminary data.</text>
</comment>
<protein>
    <submittedName>
        <fullName evidence="1">Uncharacterized protein</fullName>
    </submittedName>
</protein>
<dbReference type="EMBL" id="BKCJ011840392">
    <property type="protein sequence ID" value="GFD57385.1"/>
    <property type="molecule type" value="Genomic_DNA"/>
</dbReference>
<gene>
    <name evidence="1" type="ORF">Tci_929354</name>
</gene>
<proteinExistence type="predicted"/>
<feature type="non-terminal residue" evidence="1">
    <location>
        <position position="69"/>
    </location>
</feature>
<dbReference type="AlphaFoldDB" id="A0A699XBY9"/>
<evidence type="ECO:0000313" key="1">
    <source>
        <dbReference type="EMBL" id="GFD57385.1"/>
    </source>
</evidence>
<name>A0A699XBY9_TANCI</name>
<sequence>SQRLSRIVLGVQVVEGAVPQLDDVAQHRHIQAQLVGEVIVQIGLGQPGLQRNRVHAGALETVASKLVFR</sequence>